<proteinExistence type="predicted"/>
<organism evidence="2">
    <name type="scientific">human gut metagenome</name>
    <dbReference type="NCBI Taxonomy" id="408170"/>
    <lineage>
        <taxon>unclassified sequences</taxon>
        <taxon>metagenomes</taxon>
        <taxon>organismal metagenomes</taxon>
    </lineage>
</organism>
<evidence type="ECO:0000313" key="2">
    <source>
        <dbReference type="EMBL" id="EKC57711.1"/>
    </source>
</evidence>
<evidence type="ECO:0008006" key="3">
    <source>
        <dbReference type="Google" id="ProtNLM"/>
    </source>
</evidence>
<feature type="transmembrane region" description="Helical" evidence="1">
    <location>
        <begin position="52"/>
        <end position="73"/>
    </location>
</feature>
<evidence type="ECO:0000256" key="1">
    <source>
        <dbReference type="SAM" id="Phobius"/>
    </source>
</evidence>
<dbReference type="Gene3D" id="1.10.1760.20">
    <property type="match status" value="1"/>
</dbReference>
<dbReference type="Pfam" id="PF07155">
    <property type="entry name" value="ECF-ribofla_trS"/>
    <property type="match status" value="1"/>
</dbReference>
<feature type="transmembrane region" description="Helical" evidence="1">
    <location>
        <begin position="12"/>
        <end position="32"/>
    </location>
</feature>
<protein>
    <recommendedName>
        <fullName evidence="3">ECF transporter S component</fullName>
    </recommendedName>
</protein>
<reference evidence="2" key="1">
    <citation type="journal article" date="2013" name="Environ. Microbiol.">
        <title>Microbiota from the distal guts of lean and obese adolescents exhibit partial functional redundancy besides clear differences in community structure.</title>
        <authorList>
            <person name="Ferrer M."/>
            <person name="Ruiz A."/>
            <person name="Lanza F."/>
            <person name="Haange S.B."/>
            <person name="Oberbach A."/>
            <person name="Till H."/>
            <person name="Bargiela R."/>
            <person name="Campoy C."/>
            <person name="Segura M.T."/>
            <person name="Richter M."/>
            <person name="von Bergen M."/>
            <person name="Seifert J."/>
            <person name="Suarez A."/>
        </authorList>
    </citation>
    <scope>NUCLEOTIDE SEQUENCE</scope>
</reference>
<keyword evidence="1" id="KW-0812">Transmembrane</keyword>
<sequence>MYWFDCKEKPTIVNLIVATVVVLAIKLVGYYLFEVLLTSSFVVPLASIPGNIMQIVTGAIIAIPIILVSRVGMAKVKRSMEA</sequence>
<name>K1TES3_9ZZZZ</name>
<dbReference type="InterPro" id="IPR009825">
    <property type="entry name" value="ECF_substrate-spec-like"/>
</dbReference>
<dbReference type="EMBL" id="AJWY01009660">
    <property type="protein sequence ID" value="EKC57711.1"/>
    <property type="molecule type" value="Genomic_DNA"/>
</dbReference>
<comment type="caution">
    <text evidence="2">The sequence shown here is derived from an EMBL/GenBank/DDBJ whole genome shotgun (WGS) entry which is preliminary data.</text>
</comment>
<gene>
    <name evidence="2" type="ORF">LEA_14228</name>
</gene>
<keyword evidence="1" id="KW-1133">Transmembrane helix</keyword>
<dbReference type="GO" id="GO:0016020">
    <property type="term" value="C:membrane"/>
    <property type="evidence" value="ECO:0007669"/>
    <property type="project" value="InterPro"/>
</dbReference>
<dbReference type="AlphaFoldDB" id="K1TES3"/>
<keyword evidence="1" id="KW-0472">Membrane</keyword>
<accession>K1TES3</accession>